<comment type="caution">
    <text evidence="1">The sequence shown here is derived from an EMBL/GenBank/DDBJ whole genome shotgun (WGS) entry which is preliminary data.</text>
</comment>
<accession>A0A433TUI0</accession>
<dbReference type="Proteomes" id="UP000271974">
    <property type="component" value="Unassembled WGS sequence"/>
</dbReference>
<dbReference type="OrthoDB" id="6188119at2759"/>
<dbReference type="SUPFAM" id="SSF50494">
    <property type="entry name" value="Trypsin-like serine proteases"/>
    <property type="match status" value="1"/>
</dbReference>
<sequence>MGVASISCSCHEGGFRVDVCGCSFGVAPMDEDRKYVEETRNDQGLHECEIFGKWSLELEEDYAWKNCKKTLNDHKNFIPFLEFSQQHLAEQYRHSQFLLEYIEVLASLTVRLRVHCVSENRPDGYPLACARGTDLRHLGTGWVYKVSQGQGRCPCGCFEYWWGIQIFTACHVVFDKKEAQKTEVDLFYDSESSNVTILYGHDVEDNSMSEDVCILHCYSHDKNLFESLEGIVNRYEVLKWDVPASLMSTLCVVISHPHGAPKKVTVGEMLGTAQCDPEKSLMSDFMFTYSADTCKGSSGAPVLAAISRKKLGASGVWPGAGPHSFRLTDELRQCGSGSFYMNAG</sequence>
<reference evidence="1 2" key="1">
    <citation type="submission" date="2019-01" db="EMBL/GenBank/DDBJ databases">
        <title>A draft genome assembly of the solar-powered sea slug Elysia chlorotica.</title>
        <authorList>
            <person name="Cai H."/>
            <person name="Li Q."/>
            <person name="Fang X."/>
            <person name="Li J."/>
            <person name="Curtis N.E."/>
            <person name="Altenburger A."/>
            <person name="Shibata T."/>
            <person name="Feng M."/>
            <person name="Maeda T."/>
            <person name="Schwartz J.A."/>
            <person name="Shigenobu S."/>
            <person name="Lundholm N."/>
            <person name="Nishiyama T."/>
            <person name="Yang H."/>
            <person name="Hasebe M."/>
            <person name="Li S."/>
            <person name="Pierce S.K."/>
            <person name="Wang J."/>
        </authorList>
    </citation>
    <scope>NUCLEOTIDE SEQUENCE [LARGE SCALE GENOMIC DNA]</scope>
    <source>
        <strain evidence="1">EC2010</strain>
        <tissue evidence="1">Whole organism of an adult</tissue>
    </source>
</reference>
<dbReference type="Gene3D" id="2.40.10.10">
    <property type="entry name" value="Trypsin-like serine proteases"/>
    <property type="match status" value="2"/>
</dbReference>
<dbReference type="EMBL" id="RQTK01000179">
    <property type="protein sequence ID" value="RUS85148.1"/>
    <property type="molecule type" value="Genomic_DNA"/>
</dbReference>
<name>A0A433TUI0_ELYCH</name>
<dbReference type="InterPro" id="IPR009003">
    <property type="entry name" value="Peptidase_S1_PA"/>
</dbReference>
<dbReference type="Pfam" id="PF13365">
    <property type="entry name" value="Trypsin_2"/>
    <property type="match status" value="1"/>
</dbReference>
<evidence type="ECO:0008006" key="3">
    <source>
        <dbReference type="Google" id="ProtNLM"/>
    </source>
</evidence>
<gene>
    <name evidence="1" type="ORF">EGW08_007052</name>
</gene>
<evidence type="ECO:0000313" key="1">
    <source>
        <dbReference type="EMBL" id="RUS85148.1"/>
    </source>
</evidence>
<keyword evidence="2" id="KW-1185">Reference proteome</keyword>
<proteinExistence type="predicted"/>
<dbReference type="InterPro" id="IPR043504">
    <property type="entry name" value="Peptidase_S1_PA_chymotrypsin"/>
</dbReference>
<evidence type="ECO:0000313" key="2">
    <source>
        <dbReference type="Proteomes" id="UP000271974"/>
    </source>
</evidence>
<protein>
    <recommendedName>
        <fullName evidence="3">Peptidase S1 domain-containing protein</fullName>
    </recommendedName>
</protein>
<organism evidence="1 2">
    <name type="scientific">Elysia chlorotica</name>
    <name type="common">Eastern emerald elysia</name>
    <name type="synonym">Sea slug</name>
    <dbReference type="NCBI Taxonomy" id="188477"/>
    <lineage>
        <taxon>Eukaryota</taxon>
        <taxon>Metazoa</taxon>
        <taxon>Spiralia</taxon>
        <taxon>Lophotrochozoa</taxon>
        <taxon>Mollusca</taxon>
        <taxon>Gastropoda</taxon>
        <taxon>Heterobranchia</taxon>
        <taxon>Euthyneura</taxon>
        <taxon>Panpulmonata</taxon>
        <taxon>Sacoglossa</taxon>
        <taxon>Placobranchoidea</taxon>
        <taxon>Plakobranchidae</taxon>
        <taxon>Elysia</taxon>
    </lineage>
</organism>
<dbReference type="AlphaFoldDB" id="A0A433TUI0"/>